<sequence>MSFNSFSSNFTKKFQELSTSVSQKAGELSTNLPTLAQNTQRMVQEKLGQVTDISQLPQEYIELEKKIDTLKLTYQHFLQITSTFENESYDYPKYVNDSLNEFSKNVATKVTELSHASNATEAQNILISPNATTEPKTLNYALSKISLQSSDLINQLPSAIATPQDHKTAAILLSFSDVQAKIAQERLRQDTVIQTKFNKNLREELVGTLDNAMRARKDVNNKRLQYDVARSNLMNARPEKEASLRVTMEALEDEFAQATETATLIMQKVLANSGLLNDLKNFAIAQQTYFENSANLMKEFIEQNDFETNDISVASNNNNTAATSTTADTTATTSQDHDIDDDLDIDDDDDATTQGGIKMSVDDK</sequence>
<evidence type="ECO:0000313" key="3">
    <source>
        <dbReference type="EMBL" id="KAG0657174.1"/>
    </source>
</evidence>
<keyword evidence="1" id="KW-0175">Coiled coil</keyword>
<evidence type="ECO:0000256" key="2">
    <source>
        <dbReference type="SAM" id="MobiDB-lite"/>
    </source>
</evidence>
<feature type="compositionally biased region" description="Low complexity" evidence="2">
    <location>
        <begin position="317"/>
        <end position="334"/>
    </location>
</feature>
<accession>A0A9P6VYE3</accession>
<organism evidence="3 4">
    <name type="scientific">Maudiozyma exigua</name>
    <name type="common">Yeast</name>
    <name type="synonym">Kazachstania exigua</name>
    <dbReference type="NCBI Taxonomy" id="34358"/>
    <lineage>
        <taxon>Eukaryota</taxon>
        <taxon>Fungi</taxon>
        <taxon>Dikarya</taxon>
        <taxon>Ascomycota</taxon>
        <taxon>Saccharomycotina</taxon>
        <taxon>Saccharomycetes</taxon>
        <taxon>Saccharomycetales</taxon>
        <taxon>Saccharomycetaceae</taxon>
        <taxon>Maudiozyma</taxon>
    </lineage>
</organism>
<feature type="compositionally biased region" description="Acidic residues" evidence="2">
    <location>
        <begin position="338"/>
        <end position="351"/>
    </location>
</feature>
<comment type="caution">
    <text evidence="3">The sequence shown here is derived from an EMBL/GenBank/DDBJ whole genome shotgun (WGS) entry which is preliminary data.</text>
</comment>
<protein>
    <submittedName>
        <fullName evidence="3">BAR domain-containing protein</fullName>
    </submittedName>
</protein>
<keyword evidence="4" id="KW-1185">Reference proteome</keyword>
<dbReference type="InterPro" id="IPR018859">
    <property type="entry name" value="BAR_dom-cont"/>
</dbReference>
<dbReference type="OrthoDB" id="5549748at2759"/>
<evidence type="ECO:0000313" key="4">
    <source>
        <dbReference type="Proteomes" id="UP000750334"/>
    </source>
</evidence>
<proteinExistence type="predicted"/>
<dbReference type="InterPro" id="IPR027267">
    <property type="entry name" value="AH/BAR_dom_sf"/>
</dbReference>
<reference evidence="3 4" key="1">
    <citation type="submission" date="2020-11" db="EMBL/GenBank/DDBJ databases">
        <title>Kefir isolates.</title>
        <authorList>
            <person name="Marcisauskas S."/>
            <person name="Kim Y."/>
            <person name="Blasche S."/>
        </authorList>
    </citation>
    <scope>NUCLEOTIDE SEQUENCE [LARGE SCALE GENOMIC DNA]</scope>
    <source>
        <strain evidence="3 4">OG2</strain>
    </source>
</reference>
<dbReference type="CDD" id="cd07600">
    <property type="entry name" value="BAR_Gvp36"/>
    <property type="match status" value="1"/>
</dbReference>
<dbReference type="Pfam" id="PF10455">
    <property type="entry name" value="BAR_2"/>
    <property type="match status" value="1"/>
</dbReference>
<dbReference type="EMBL" id="PUHR01000242">
    <property type="protein sequence ID" value="KAG0657174.1"/>
    <property type="molecule type" value="Genomic_DNA"/>
</dbReference>
<dbReference type="Gene3D" id="1.20.1270.60">
    <property type="entry name" value="Arfaptin homology (AH) domain/BAR domain"/>
    <property type="match status" value="1"/>
</dbReference>
<evidence type="ECO:0000256" key="1">
    <source>
        <dbReference type="SAM" id="Coils"/>
    </source>
</evidence>
<feature type="region of interest" description="Disordered" evidence="2">
    <location>
        <begin position="317"/>
        <end position="364"/>
    </location>
</feature>
<dbReference type="SUPFAM" id="SSF103657">
    <property type="entry name" value="BAR/IMD domain-like"/>
    <property type="match status" value="1"/>
</dbReference>
<name>A0A9P6VYE3_MAUEX</name>
<dbReference type="AlphaFoldDB" id="A0A9P6VYE3"/>
<gene>
    <name evidence="3" type="primary">GVP36</name>
    <name evidence="3" type="ORF">C6P45_002522</name>
</gene>
<feature type="coiled-coil region" evidence="1">
    <location>
        <begin position="198"/>
        <end position="268"/>
    </location>
</feature>
<dbReference type="Proteomes" id="UP000750334">
    <property type="component" value="Unassembled WGS sequence"/>
</dbReference>